<evidence type="ECO:0000313" key="8">
    <source>
        <dbReference type="EMBL" id="CEM46834.1"/>
    </source>
</evidence>
<dbReference type="SUPFAM" id="SSF56672">
    <property type="entry name" value="DNA/RNA polymerases"/>
    <property type="match status" value="1"/>
</dbReference>
<keyword evidence="5" id="KW-0378">Hydrolase</keyword>
<keyword evidence="1" id="KW-0808">Transferase</keyword>
<evidence type="ECO:0000256" key="3">
    <source>
        <dbReference type="ARBA" id="ARBA00022722"/>
    </source>
</evidence>
<protein>
    <recommendedName>
        <fullName evidence="7">Reverse transcriptase domain-containing protein</fullName>
    </recommendedName>
</protein>
<dbReference type="InterPro" id="IPR041373">
    <property type="entry name" value="RT_RNaseH"/>
</dbReference>
<name>A0A0G4HRC9_9ALVE</name>
<dbReference type="FunFam" id="3.30.70.270:FF:000020">
    <property type="entry name" value="Transposon Tf2-6 polyprotein-like Protein"/>
    <property type="match status" value="1"/>
</dbReference>
<proteinExistence type="predicted"/>
<dbReference type="VEuPathDB" id="CryptoDB:Cvel_30575"/>
<accession>A0A0G4HRC9</accession>
<dbReference type="InterPro" id="IPR043128">
    <property type="entry name" value="Rev_trsase/Diguanyl_cyclase"/>
</dbReference>
<keyword evidence="2" id="KW-0548">Nucleotidyltransferase</keyword>
<dbReference type="AlphaFoldDB" id="A0A0G4HRC9"/>
<gene>
    <name evidence="8" type="ORF">Cvel_30575</name>
</gene>
<evidence type="ECO:0000256" key="2">
    <source>
        <dbReference type="ARBA" id="ARBA00022695"/>
    </source>
</evidence>
<dbReference type="InterPro" id="IPR050951">
    <property type="entry name" value="Retrovirus_Pol_polyprotein"/>
</dbReference>
<keyword evidence="4" id="KW-0255">Endonuclease</keyword>
<dbReference type="EMBL" id="CDMZ01003568">
    <property type="protein sequence ID" value="CEM46834.1"/>
    <property type="molecule type" value="Genomic_DNA"/>
</dbReference>
<dbReference type="PANTHER" id="PTHR37984">
    <property type="entry name" value="PROTEIN CBG26694"/>
    <property type="match status" value="1"/>
</dbReference>
<dbReference type="Pfam" id="PF00078">
    <property type="entry name" value="RVT_1"/>
    <property type="match status" value="1"/>
</dbReference>
<evidence type="ECO:0000256" key="4">
    <source>
        <dbReference type="ARBA" id="ARBA00022759"/>
    </source>
</evidence>
<evidence type="ECO:0000256" key="5">
    <source>
        <dbReference type="ARBA" id="ARBA00022801"/>
    </source>
</evidence>
<reference evidence="8" key="1">
    <citation type="submission" date="2014-11" db="EMBL/GenBank/DDBJ databases">
        <authorList>
            <person name="Otto D Thomas"/>
            <person name="Naeem Raeece"/>
        </authorList>
    </citation>
    <scope>NUCLEOTIDE SEQUENCE</scope>
</reference>
<dbReference type="Gene3D" id="3.10.20.370">
    <property type="match status" value="1"/>
</dbReference>
<evidence type="ECO:0000256" key="1">
    <source>
        <dbReference type="ARBA" id="ARBA00022679"/>
    </source>
</evidence>
<dbReference type="CDD" id="cd09274">
    <property type="entry name" value="RNase_HI_RT_Ty3"/>
    <property type="match status" value="1"/>
</dbReference>
<dbReference type="GO" id="GO:0016787">
    <property type="term" value="F:hydrolase activity"/>
    <property type="evidence" value="ECO:0007669"/>
    <property type="project" value="UniProtKB-KW"/>
</dbReference>
<dbReference type="Pfam" id="PF17917">
    <property type="entry name" value="RT_RNaseH"/>
    <property type="match status" value="1"/>
</dbReference>
<dbReference type="PROSITE" id="PS50878">
    <property type="entry name" value="RT_POL"/>
    <property type="match status" value="1"/>
</dbReference>
<dbReference type="GO" id="GO:0003964">
    <property type="term" value="F:RNA-directed DNA polymerase activity"/>
    <property type="evidence" value="ECO:0007669"/>
    <property type="project" value="UniProtKB-KW"/>
</dbReference>
<dbReference type="InterPro" id="IPR043502">
    <property type="entry name" value="DNA/RNA_pol_sf"/>
</dbReference>
<dbReference type="InterPro" id="IPR000477">
    <property type="entry name" value="RT_dom"/>
</dbReference>
<evidence type="ECO:0000259" key="7">
    <source>
        <dbReference type="PROSITE" id="PS50878"/>
    </source>
</evidence>
<dbReference type="Gene3D" id="3.30.70.270">
    <property type="match status" value="2"/>
</dbReference>
<organism evidence="8">
    <name type="scientific">Chromera velia CCMP2878</name>
    <dbReference type="NCBI Taxonomy" id="1169474"/>
    <lineage>
        <taxon>Eukaryota</taxon>
        <taxon>Sar</taxon>
        <taxon>Alveolata</taxon>
        <taxon>Colpodellida</taxon>
        <taxon>Chromeraceae</taxon>
        <taxon>Chromera</taxon>
    </lineage>
</organism>
<dbReference type="Gene3D" id="3.10.10.10">
    <property type="entry name" value="HIV Type 1 Reverse Transcriptase, subunit A, domain 1"/>
    <property type="match status" value="1"/>
</dbReference>
<keyword evidence="6" id="KW-0695">RNA-directed DNA polymerase</keyword>
<dbReference type="GO" id="GO:0004519">
    <property type="term" value="F:endonuclease activity"/>
    <property type="evidence" value="ECO:0007669"/>
    <property type="project" value="UniProtKB-KW"/>
</dbReference>
<feature type="domain" description="Reverse transcriptase" evidence="7">
    <location>
        <begin position="55"/>
        <end position="233"/>
    </location>
</feature>
<dbReference type="CDD" id="cd01647">
    <property type="entry name" value="RT_LTR"/>
    <property type="match status" value="1"/>
</dbReference>
<dbReference type="FunFam" id="3.10.20.370:FF:000001">
    <property type="entry name" value="Retrovirus-related Pol polyprotein from transposon 17.6-like protein"/>
    <property type="match status" value="1"/>
</dbReference>
<dbReference type="PhylomeDB" id="A0A0G4HRC9"/>
<sequence length="458" mass="51999">MEYTDLFPTARDPGTFKGVEARVEVEPGTTPMSSRPRMVPHAMRAELRKNLQKLLDAGVIAPTSSPGGFSLVLVRKKNGKLRICVDYCRLNNAFKKDRYPLPRLDHTLAKLQGKRWFSSLDLHQGFYQVPVRPSDRDILAFVTADGQYTYLKMPMGISTAPSIFQRSMDIMLAGMGSFVNVYLDDVLVASVNWPEHMQHLRATLNRFRNSGARLSFVKCSWASESLLYLGHIIDTNGLHPNPAKIETILSAPDPKSKKDVKRLIGLASFYHRFIPSFSQVTYPISSLLRKNTPFVWEEPQKQAFAKLKEALTSEPVLHHPDFDRDFLLKPDTSSDTIGAVLTQKDEEGHEHPIAFASRIMTDLEKKWSIMEREALALVYAVDVFKAYLYGRRFTVITDHRSLQHIHTQKDSQPRVMRWSLKLAIYEFEVQHRAGASHLDADAMSRPPIAQLSEAPKPN</sequence>
<keyword evidence="3" id="KW-0540">Nuclease</keyword>
<evidence type="ECO:0000256" key="6">
    <source>
        <dbReference type="ARBA" id="ARBA00022918"/>
    </source>
</evidence>
<dbReference type="PANTHER" id="PTHR37984:SF5">
    <property type="entry name" value="PROTEIN NYNRIN-LIKE"/>
    <property type="match status" value="1"/>
</dbReference>